<dbReference type="Proteomes" id="UP000216147">
    <property type="component" value="Unassembled WGS sequence"/>
</dbReference>
<evidence type="ECO:0000313" key="2">
    <source>
        <dbReference type="EMBL" id="OYX58020.1"/>
    </source>
</evidence>
<dbReference type="Gene3D" id="3.40.50.620">
    <property type="entry name" value="HUPs"/>
    <property type="match status" value="1"/>
</dbReference>
<proteinExistence type="predicted"/>
<dbReference type="Pfam" id="PF00733">
    <property type="entry name" value="Asn_synthase"/>
    <property type="match status" value="1"/>
</dbReference>
<feature type="domain" description="Asparagine synthetase" evidence="1">
    <location>
        <begin position="234"/>
        <end position="592"/>
    </location>
</feature>
<dbReference type="AlphaFoldDB" id="A0A258HM15"/>
<evidence type="ECO:0000313" key="3">
    <source>
        <dbReference type="Proteomes" id="UP000216147"/>
    </source>
</evidence>
<evidence type="ECO:0000259" key="1">
    <source>
        <dbReference type="Pfam" id="PF00733"/>
    </source>
</evidence>
<dbReference type="GO" id="GO:0006529">
    <property type="term" value="P:asparagine biosynthetic process"/>
    <property type="evidence" value="ECO:0007669"/>
    <property type="project" value="InterPro"/>
</dbReference>
<reference evidence="2 3" key="1">
    <citation type="submission" date="2017-03" db="EMBL/GenBank/DDBJ databases">
        <title>Lifting the veil on microbial sulfur biogeochemistry in mining wastewaters.</title>
        <authorList>
            <person name="Kantor R.S."/>
            <person name="Colenbrander Nelson T."/>
            <person name="Marshall S."/>
            <person name="Bennett D."/>
            <person name="Apte S."/>
            <person name="Camacho D."/>
            <person name="Thomas B.C."/>
            <person name="Warren L.A."/>
            <person name="Banfield J.F."/>
        </authorList>
    </citation>
    <scope>NUCLEOTIDE SEQUENCE [LARGE SCALE GENOMIC DNA]</scope>
    <source>
        <strain evidence="2">32-68-21</strain>
    </source>
</reference>
<accession>A0A258HM15</accession>
<dbReference type="InterPro" id="IPR014729">
    <property type="entry name" value="Rossmann-like_a/b/a_fold"/>
</dbReference>
<comment type="caution">
    <text evidence="2">The sequence shown here is derived from an EMBL/GenBank/DDBJ whole genome shotgun (WGS) entry which is preliminary data.</text>
</comment>
<organism evidence="2 3">
    <name type="scientific">Brevundimonas subvibrioides</name>
    <dbReference type="NCBI Taxonomy" id="74313"/>
    <lineage>
        <taxon>Bacteria</taxon>
        <taxon>Pseudomonadati</taxon>
        <taxon>Pseudomonadota</taxon>
        <taxon>Alphaproteobacteria</taxon>
        <taxon>Caulobacterales</taxon>
        <taxon>Caulobacteraceae</taxon>
        <taxon>Brevundimonas</taxon>
    </lineage>
</organism>
<gene>
    <name evidence="2" type="ORF">B7Y86_03120</name>
</gene>
<dbReference type="InterPro" id="IPR001962">
    <property type="entry name" value="Asn_synthase"/>
</dbReference>
<protein>
    <recommendedName>
        <fullName evidence="1">Asparagine synthetase domain-containing protein</fullName>
    </recommendedName>
</protein>
<dbReference type="GO" id="GO:0004066">
    <property type="term" value="F:asparagine synthase (glutamine-hydrolyzing) activity"/>
    <property type="evidence" value="ECO:0007669"/>
    <property type="project" value="InterPro"/>
</dbReference>
<dbReference type="EMBL" id="NCEQ01000003">
    <property type="protein sequence ID" value="OYX58020.1"/>
    <property type="molecule type" value="Genomic_DNA"/>
</dbReference>
<name>A0A258HM15_9CAUL</name>
<dbReference type="SUPFAM" id="SSF52402">
    <property type="entry name" value="Adenine nucleotide alpha hydrolases-like"/>
    <property type="match status" value="1"/>
</dbReference>
<sequence length="602" mass="65456">MTWSLATPSPASATTPPLWWSEVGEYLVVSAPVASERSRALKDDARIAGMAVSDLAPNTWLAVSGPHAPKTLGVGAWTLIGDVFNRRSPVLLDIGDDPFSYERKLVARFWGRYVGIRLSGAGEVTAVLRDPSGARECVTWMQEEITLVASSAPDWLLRRLSPPWRIDFECLARALRDPLMSSGALPLDGPISIPPGAFQAFPLETPAEPLWSPALFVKRSRESRLDPNTAGTRLRSAVDEAVSGLAGLPPAMASEISGGLDSGIVASSLVHQQSGNVRLWLNAHGDTPESDERPFVAALADRLGISPVSVPLASAPVTEAGLMRISGDWRPGINGLDVHHDLDWAQRVEDAGATAIMTGKGGDSIFVQGATTDVFTDLWRSRGLRSLLHPDVLNLAALNEISIWSMVREARRYHRQGSRPPSRDDGLLGHSAGERTLHPWLAAGEDIGPAKRLQIAGVIDNISRHAPSLQTETIDVLNPLCAQPVIEACLSIPAPMMTLGGRDRGLARHAFRDRLPELIVRRRSKGNLTRIYGRMILNSLDVMRPWLLDGRLAATGILDRAGAEILLTRENLMWRGHYGEIMVAAAFEAWVRTWEARLVRPA</sequence>